<reference evidence="8" key="1">
    <citation type="submission" date="2023-04" db="EMBL/GenBank/DDBJ databases">
        <title>Ambrosiozyma monospora NBRC 1965.</title>
        <authorList>
            <person name="Ichikawa N."/>
            <person name="Sato H."/>
            <person name="Tonouchi N."/>
        </authorList>
    </citation>
    <scope>NUCLEOTIDE SEQUENCE</scope>
    <source>
        <strain evidence="8">NBRC 1965</strain>
    </source>
</reference>
<organism evidence="8 9">
    <name type="scientific">Ambrosiozyma monospora</name>
    <name type="common">Yeast</name>
    <name type="synonym">Endomycopsis monosporus</name>
    <dbReference type="NCBI Taxonomy" id="43982"/>
    <lineage>
        <taxon>Eukaryota</taxon>
        <taxon>Fungi</taxon>
        <taxon>Dikarya</taxon>
        <taxon>Ascomycota</taxon>
        <taxon>Saccharomycotina</taxon>
        <taxon>Pichiomycetes</taxon>
        <taxon>Pichiales</taxon>
        <taxon>Pichiaceae</taxon>
        <taxon>Ambrosiozyma</taxon>
    </lineage>
</organism>
<dbReference type="Pfam" id="PF00324">
    <property type="entry name" value="AA_permease"/>
    <property type="match status" value="1"/>
</dbReference>
<comment type="subcellular location">
    <subcellularLocation>
        <location evidence="1">Membrane</location>
        <topology evidence="1">Multi-pass membrane protein</topology>
    </subcellularLocation>
</comment>
<dbReference type="PANTHER" id="PTHR43341">
    <property type="entry name" value="AMINO ACID PERMEASE"/>
    <property type="match status" value="1"/>
</dbReference>
<comment type="similarity">
    <text evidence="2">Belongs to the amino acid-polyamine-organocation (APC) superfamily. YAT (TC 2.A.3.10) family.</text>
</comment>
<name>A0A9W6YVU3_AMBMO</name>
<evidence type="ECO:0000313" key="8">
    <source>
        <dbReference type="EMBL" id="GMG22577.1"/>
    </source>
</evidence>
<dbReference type="PANTHER" id="PTHR43341:SF36">
    <property type="entry name" value="PROLINE-SPECIFIC PERMEASE"/>
    <property type="match status" value="1"/>
</dbReference>
<evidence type="ECO:0000256" key="6">
    <source>
        <dbReference type="SAM" id="Phobius"/>
    </source>
</evidence>
<comment type="caution">
    <text evidence="8">The sequence shown here is derived from an EMBL/GenBank/DDBJ whole genome shotgun (WGS) entry which is preliminary data.</text>
</comment>
<keyword evidence="3 6" id="KW-0812">Transmembrane</keyword>
<dbReference type="GO" id="GO:0016020">
    <property type="term" value="C:membrane"/>
    <property type="evidence" value="ECO:0007669"/>
    <property type="project" value="UniProtKB-SubCell"/>
</dbReference>
<dbReference type="OrthoDB" id="3900342at2759"/>
<feature type="transmembrane region" description="Helical" evidence="6">
    <location>
        <begin position="369"/>
        <end position="394"/>
    </location>
</feature>
<proteinExistence type="inferred from homology"/>
<evidence type="ECO:0000256" key="3">
    <source>
        <dbReference type="ARBA" id="ARBA00022692"/>
    </source>
</evidence>
<dbReference type="GO" id="GO:0015171">
    <property type="term" value="F:amino acid transmembrane transporter activity"/>
    <property type="evidence" value="ECO:0007669"/>
    <property type="project" value="TreeGrafter"/>
</dbReference>
<feature type="transmembrane region" description="Helical" evidence="6">
    <location>
        <begin position="68"/>
        <end position="90"/>
    </location>
</feature>
<dbReference type="Gene3D" id="1.20.1740.10">
    <property type="entry name" value="Amino acid/polyamine transporter I"/>
    <property type="match status" value="1"/>
</dbReference>
<dbReference type="EMBL" id="BSXU01000994">
    <property type="protein sequence ID" value="GMG22577.1"/>
    <property type="molecule type" value="Genomic_DNA"/>
</dbReference>
<accession>A0A9W6YVU3</accession>
<feature type="transmembrane region" description="Helical" evidence="6">
    <location>
        <begin position="295"/>
        <end position="313"/>
    </location>
</feature>
<gene>
    <name evidence="8" type="ORF">Amon01_000265100</name>
</gene>
<protein>
    <submittedName>
        <fullName evidence="8">Unnamed protein product</fullName>
    </submittedName>
</protein>
<dbReference type="Proteomes" id="UP001165063">
    <property type="component" value="Unassembled WGS sequence"/>
</dbReference>
<feature type="transmembrane region" description="Helical" evidence="6">
    <location>
        <begin position="102"/>
        <end position="120"/>
    </location>
</feature>
<feature type="transmembrane region" description="Helical" evidence="6">
    <location>
        <begin position="400"/>
        <end position="419"/>
    </location>
</feature>
<evidence type="ECO:0000256" key="4">
    <source>
        <dbReference type="ARBA" id="ARBA00022989"/>
    </source>
</evidence>
<feature type="transmembrane region" description="Helical" evidence="6">
    <location>
        <begin position="194"/>
        <end position="214"/>
    </location>
</feature>
<dbReference type="InterPro" id="IPR004841">
    <property type="entry name" value="AA-permease/SLC12A_dom"/>
</dbReference>
<feature type="transmembrane region" description="Helical" evidence="6">
    <location>
        <begin position="325"/>
        <end position="348"/>
    </location>
</feature>
<evidence type="ECO:0000256" key="2">
    <source>
        <dbReference type="ARBA" id="ARBA00006983"/>
    </source>
</evidence>
<evidence type="ECO:0000256" key="5">
    <source>
        <dbReference type="ARBA" id="ARBA00023136"/>
    </source>
</evidence>
<evidence type="ECO:0000256" key="1">
    <source>
        <dbReference type="ARBA" id="ARBA00004141"/>
    </source>
</evidence>
<dbReference type="PIRSF" id="PIRSF006060">
    <property type="entry name" value="AA_transporter"/>
    <property type="match status" value="1"/>
</dbReference>
<keyword evidence="4 6" id="KW-1133">Transmembrane helix</keyword>
<dbReference type="InterPro" id="IPR050524">
    <property type="entry name" value="APC_YAT"/>
</dbReference>
<feature type="domain" description="Amino acid permease/ SLC12A" evidence="7">
    <location>
        <begin position="1"/>
        <end position="425"/>
    </location>
</feature>
<keyword evidence="5 6" id="KW-0472">Membrane</keyword>
<keyword evidence="9" id="KW-1185">Reference proteome</keyword>
<evidence type="ECO:0000313" key="9">
    <source>
        <dbReference type="Proteomes" id="UP001165063"/>
    </source>
</evidence>
<dbReference type="AlphaFoldDB" id="A0A9W6YVU3"/>
<sequence>MNQLAEMVTYIPLSGQATVNALVERYTGNKTFAFTAGINLFYTQTILVPSEISAASFVIQYWNQSVNVAVWIAIFWASIVLLNLLSVKFFGEAEFWIGSIKILTATGLIILGVVLFFGGGPDQHGVLGFHYWKHPGPFAEHLASSHKNTARFLDIWTSTIKAGFSFILSPELIACAASEAEAPRVNLPKATNRFIYRLMFFYFFGPLTISVIIASNDSRLMGAIAAGSSGASASPFVIGIQNAGIKVLDHIINAAILTSAYSAGNSFLYSGSRTLHSMAVKGEIPRVFGRCTKNGVPYVGVIAASLIALLSFMNVSSSSSQVFAWFSNLCTVSGFLSWIFISITYIRFRKALRYHGMEERVTFRPPLQIIGAWSCIIFFTVISITNGYAVFFNFKVSDFLAAYLTLPIILAVFLIHMVWHKNWKAFSFAPPQEIDCWTGLEESERQEREYIAPVAKNFLQKIWFWIA</sequence>
<evidence type="ECO:0000259" key="7">
    <source>
        <dbReference type="Pfam" id="PF00324"/>
    </source>
</evidence>